<dbReference type="Proteomes" id="UP000825483">
    <property type="component" value="Unassembled WGS sequence"/>
</dbReference>
<feature type="signal peptide" evidence="2">
    <location>
        <begin position="1"/>
        <end position="23"/>
    </location>
</feature>
<feature type="chain" id="PRO_5040256181" evidence="2">
    <location>
        <begin position="24"/>
        <end position="733"/>
    </location>
</feature>
<dbReference type="CDD" id="cd10318">
    <property type="entry name" value="RGL11"/>
    <property type="match status" value="1"/>
</dbReference>
<protein>
    <submittedName>
        <fullName evidence="5">Rhamnogalacturonan exolyase YesX</fullName>
    </submittedName>
</protein>
<dbReference type="InterPro" id="IPR034641">
    <property type="entry name" value="RGL11"/>
</dbReference>
<evidence type="ECO:0000313" key="5">
    <source>
        <dbReference type="EMBL" id="GJG59849.1"/>
    </source>
</evidence>
<accession>A0A9R1CC20</accession>
<dbReference type="InterPro" id="IPR013783">
    <property type="entry name" value="Ig-like_fold"/>
</dbReference>
<evidence type="ECO:0000259" key="4">
    <source>
        <dbReference type="Pfam" id="PF21348"/>
    </source>
</evidence>
<comment type="caution">
    <text evidence="5">The sequence shown here is derived from an EMBL/GenBank/DDBJ whole genome shotgun (WGS) entry which is preliminary data.</text>
</comment>
<feature type="compositionally biased region" description="Low complexity" evidence="1">
    <location>
        <begin position="385"/>
        <end position="406"/>
    </location>
</feature>
<dbReference type="InterPro" id="IPR049366">
    <property type="entry name" value="RGL11_C"/>
</dbReference>
<dbReference type="PANTHER" id="PTHR43118">
    <property type="entry name" value="RHAMNOGALACTURONAN LYASE (EUROFUNG)"/>
    <property type="match status" value="1"/>
</dbReference>
<dbReference type="InterPro" id="IPR028994">
    <property type="entry name" value="Integrin_alpha_N"/>
</dbReference>
<dbReference type="AlphaFoldDB" id="A0A9R1CC20"/>
<evidence type="ECO:0000259" key="3">
    <source>
        <dbReference type="Pfam" id="PF18370"/>
    </source>
</evidence>
<proteinExistence type="predicted"/>
<keyword evidence="6" id="KW-1185">Reference proteome</keyword>
<dbReference type="RefSeq" id="WP_223928538.1">
    <property type="nucleotide sequence ID" value="NZ_BPTU01000002.1"/>
</dbReference>
<feature type="region of interest" description="Disordered" evidence="1">
    <location>
        <begin position="385"/>
        <end position="409"/>
    </location>
</feature>
<reference evidence="5" key="1">
    <citation type="journal article" date="2022" name="Int. J. Syst. Evol. Microbiol.">
        <title>Prevotella lacticifex sp. nov., isolated from the rumen of cows.</title>
        <authorList>
            <person name="Shinkai T."/>
            <person name="Ikeyama N."/>
            <person name="Kumagai M."/>
            <person name="Ohmori H."/>
            <person name="Sakamoto M."/>
            <person name="Ohkuma M."/>
            <person name="Mitsumori M."/>
        </authorList>
    </citation>
    <scope>NUCLEOTIDE SEQUENCE</scope>
    <source>
        <strain evidence="5">R5076</strain>
    </source>
</reference>
<dbReference type="Gene3D" id="2.60.40.10">
    <property type="entry name" value="Immunoglobulins"/>
    <property type="match status" value="1"/>
</dbReference>
<dbReference type="Pfam" id="PF21348">
    <property type="entry name" value="RGL11_C"/>
    <property type="match status" value="1"/>
</dbReference>
<dbReference type="SUPFAM" id="SSF69318">
    <property type="entry name" value="Integrin alpha N-terminal domain"/>
    <property type="match status" value="1"/>
</dbReference>
<sequence>MKKTKLSLLLACGMALTATGTMAQGPHSTSLKQMEKLDRGLVVIPNGTLGRGNFISWRMLGTDDKNVGFELYRNGSLIAGGTSGNPLDGGTCYVDTTGTANDSYSLKAYATDMSGTTVVGTAEDVRPWSGYYKKLQLQAPDPTVNNNDTLYYPNDCSVGDVDGDGQYEIIVKWDPQGKGPSKDNSQKGKTCNVVLDCYKLDGTRLWSINLGPNIRAGAHYTQFLVYDFDGDGKAEVMCKTAPGSKDGQGKYVTLAADDDAIKNADNAKSYRNSNGYVNDGPEYLTVFNGATGAAVNTVFYNPNRAGGLGGAPSHPSKSFWGDNYGGRADRYLATVAYLAGKDENPSAVFVRGYYTRSYFWAVDFDGSKLKTRWLHASTDKNTVTVTDADGHTTTTKHSQSTSGKGSATAFGNGNHNLSCADVDGDGKDEIIMGSCAIDDNGSLLYATGMGHGDAIHLGDLNPDRPGLEVFEVHEEKNMPYGWDVHDAATGEILFSAAGSSDNGRGMAADVMASDRGYEFWSSNDRSLRSAATGEVVSTKSLSQCFRLYWNGDLQDELFDGKYSTSTGKCSPQVVSLNSNGTQTVTEKINGYYFTDHQHLGTPQTCNTTKATPCLIADLFGDWREEIVMWDWSDKTSLDIYSTTIPTDYRIPTLMHDHTYRMGVAWQQTAYNQPAHLGYYLPDYAAEFTPAGISAVTTENGTETDGNAYNVAGQRVGKAFKGLVIVGGKKVIRR</sequence>
<evidence type="ECO:0000256" key="1">
    <source>
        <dbReference type="SAM" id="MobiDB-lite"/>
    </source>
</evidence>
<dbReference type="InterPro" id="IPR041624">
    <property type="entry name" value="RGI_lyase"/>
</dbReference>
<dbReference type="PANTHER" id="PTHR43118:SF1">
    <property type="entry name" value="RHAMNOGALACTURONAN LYASE (EUROFUNG)"/>
    <property type="match status" value="1"/>
</dbReference>
<dbReference type="EMBL" id="BPUB01000002">
    <property type="protein sequence ID" value="GJG59849.1"/>
    <property type="molecule type" value="Genomic_DNA"/>
</dbReference>
<feature type="domain" description="Rhamnogalacturonan I lyase beta-sheet" evidence="3">
    <location>
        <begin position="32"/>
        <end position="113"/>
    </location>
</feature>
<evidence type="ECO:0000256" key="2">
    <source>
        <dbReference type="SAM" id="SignalP"/>
    </source>
</evidence>
<name>A0A9R1CC20_9BACT</name>
<gene>
    <name evidence="5" type="primary">yesX</name>
    <name evidence="5" type="ORF">PRLR5076_27000</name>
</gene>
<organism evidence="5 6">
    <name type="scientific">Prevotella lacticifex</name>
    <dbReference type="NCBI Taxonomy" id="2854755"/>
    <lineage>
        <taxon>Bacteria</taxon>
        <taxon>Pseudomonadati</taxon>
        <taxon>Bacteroidota</taxon>
        <taxon>Bacteroidia</taxon>
        <taxon>Bacteroidales</taxon>
        <taxon>Prevotellaceae</taxon>
        <taxon>Prevotella</taxon>
    </lineage>
</organism>
<evidence type="ECO:0000313" key="6">
    <source>
        <dbReference type="Proteomes" id="UP000825483"/>
    </source>
</evidence>
<feature type="domain" description="Rhamnogalacturonan lyase family 11 C-terminal" evidence="4">
    <location>
        <begin position="132"/>
        <end position="681"/>
    </location>
</feature>
<dbReference type="GeneID" id="72466106"/>
<dbReference type="Pfam" id="PF18370">
    <property type="entry name" value="RGI_lyase"/>
    <property type="match status" value="1"/>
</dbReference>
<keyword evidence="2" id="KW-0732">Signal</keyword>